<keyword evidence="1 3" id="KW-0474">Menaquinone biosynthesis</keyword>
<reference evidence="5 6" key="1">
    <citation type="journal article" date="2015" name="Genome Announc.">
        <title>Expanding the biotechnology potential of lactobacilli through comparative genomics of 213 strains and associated genera.</title>
        <authorList>
            <person name="Sun Z."/>
            <person name="Harris H.M."/>
            <person name="McCann A."/>
            <person name="Guo C."/>
            <person name="Argimon S."/>
            <person name="Zhang W."/>
            <person name="Yang X."/>
            <person name="Jeffery I.B."/>
            <person name="Cooney J.C."/>
            <person name="Kagawa T.F."/>
            <person name="Liu W."/>
            <person name="Song Y."/>
            <person name="Salvetti E."/>
            <person name="Wrobel A."/>
            <person name="Rasinkangas P."/>
            <person name="Parkhill J."/>
            <person name="Rea M.C."/>
            <person name="O'Sullivan O."/>
            <person name="Ritari J."/>
            <person name="Douillard F.P."/>
            <person name="Paul Ross R."/>
            <person name="Yang R."/>
            <person name="Briner A.E."/>
            <person name="Felis G.E."/>
            <person name="de Vos W.M."/>
            <person name="Barrangou R."/>
            <person name="Klaenhammer T.R."/>
            <person name="Caufield P.W."/>
            <person name="Cui Y."/>
            <person name="Zhang H."/>
            <person name="O'Toole P.W."/>
        </authorList>
    </citation>
    <scope>NUCLEOTIDE SEQUENCE [LARGE SCALE GENOMIC DNA]</scope>
    <source>
        <strain evidence="5 6">DSM 16230</strain>
    </source>
</reference>
<dbReference type="GO" id="GO:0070205">
    <property type="term" value="F:2-succinyl-6-hydroxy-2,4-cyclohexadiene-1-carboxylate synthase activity"/>
    <property type="evidence" value="ECO:0007669"/>
    <property type="project" value="UniProtKB-UniRule"/>
</dbReference>
<evidence type="ECO:0000256" key="3">
    <source>
        <dbReference type="HAMAP-Rule" id="MF_01660"/>
    </source>
</evidence>
<evidence type="ECO:0000256" key="2">
    <source>
        <dbReference type="ARBA" id="ARBA00023239"/>
    </source>
</evidence>
<dbReference type="InterPro" id="IPR029058">
    <property type="entry name" value="AB_hydrolase_fold"/>
</dbReference>
<dbReference type="RefSeq" id="WP_056961579.1">
    <property type="nucleotide sequence ID" value="NZ_AZFQ01000053.1"/>
</dbReference>
<dbReference type="GO" id="GO:0009234">
    <property type="term" value="P:menaquinone biosynthetic process"/>
    <property type="evidence" value="ECO:0007669"/>
    <property type="project" value="UniProtKB-UniRule"/>
</dbReference>
<comment type="pathway">
    <text evidence="3">Quinol/quinone metabolism; 1,4-dihydroxy-2-naphthoate biosynthesis; 1,4-dihydroxy-2-naphthoate from chorismate: step 3/7.</text>
</comment>
<dbReference type="HAMAP" id="MF_01660">
    <property type="entry name" value="MenH"/>
    <property type="match status" value="1"/>
</dbReference>
<dbReference type="GeneID" id="98309014"/>
<dbReference type="EMBL" id="AZFQ01000053">
    <property type="protein sequence ID" value="KRL97217.1"/>
    <property type="molecule type" value="Genomic_DNA"/>
</dbReference>
<sequence>MKIKLNDEEYYFQTMEQKRQVDEQWILLHGFMGSAADFQQIAPALAGSCIIPDLLGHGHSLTAAPASRFSIERQAADMAALITRKLVPPVNVWGYSMGGRLALQLTLTYPHLVKFLVLESATAGITAPAARRLRQQHDAQLALKLQREPLANFVAAWEKLPLFASQQKLPFAKQTFVHKQRMGQHANCLAASLRGMGTGQMPDLWPELSKIKVPVLLLCGEYDSKYQYLTAKLQHEIPNAFREVISKAGHNVHLEQPQAVLQALGRIEAHENN</sequence>
<keyword evidence="6" id="KW-1185">Reference proteome</keyword>
<comment type="pathway">
    <text evidence="3">Quinol/quinone metabolism; menaquinone biosynthesis.</text>
</comment>
<dbReference type="OrthoDB" id="9808398at2"/>
<organism evidence="5 6">
    <name type="scientific">Liquorilactobacillus satsumensis DSM 16230 = JCM 12392</name>
    <dbReference type="NCBI Taxonomy" id="1423801"/>
    <lineage>
        <taxon>Bacteria</taxon>
        <taxon>Bacillati</taxon>
        <taxon>Bacillota</taxon>
        <taxon>Bacilli</taxon>
        <taxon>Lactobacillales</taxon>
        <taxon>Lactobacillaceae</taxon>
        <taxon>Liquorilactobacillus</taxon>
    </lineage>
</organism>
<dbReference type="GO" id="GO:0016787">
    <property type="term" value="F:hydrolase activity"/>
    <property type="evidence" value="ECO:0007669"/>
    <property type="project" value="UniProtKB-KW"/>
</dbReference>
<accession>A0A0R1UVJ6</accession>
<comment type="caution">
    <text evidence="5">The sequence shown here is derived from an EMBL/GenBank/DDBJ whole genome shotgun (WGS) entry which is preliminary data.</text>
</comment>
<name>A0A0R1UVJ6_9LACO</name>
<dbReference type="NCBIfam" id="TIGR03695">
    <property type="entry name" value="menH_SHCHC"/>
    <property type="match status" value="1"/>
</dbReference>
<keyword evidence="5" id="KW-0378">Hydrolase</keyword>
<comment type="subunit">
    <text evidence="3">Monomer.</text>
</comment>
<dbReference type="UniPathway" id="UPA01057">
    <property type="reaction ID" value="UER00900"/>
</dbReference>
<comment type="function">
    <text evidence="3">Catalyzes a proton abstraction reaction that results in 2,5-elimination of pyruvate from 2-succinyl-5-enolpyruvyl-6-hydroxy-3-cyclohexene-1-carboxylate (SEPHCHC) and the formation of 2-succinyl-6-hydroxy-2,4-cyclohexadiene-1-carboxylate (SHCHC).</text>
</comment>
<dbReference type="STRING" id="1423801.FD50_GL001773"/>
<evidence type="ECO:0000313" key="5">
    <source>
        <dbReference type="EMBL" id="KRL97217.1"/>
    </source>
</evidence>
<dbReference type="SUPFAM" id="SSF53474">
    <property type="entry name" value="alpha/beta-Hydrolases"/>
    <property type="match status" value="1"/>
</dbReference>
<dbReference type="Pfam" id="PF00561">
    <property type="entry name" value="Abhydrolase_1"/>
    <property type="match status" value="1"/>
</dbReference>
<evidence type="ECO:0000259" key="4">
    <source>
        <dbReference type="Pfam" id="PF00561"/>
    </source>
</evidence>
<dbReference type="PANTHER" id="PTHR42916:SF1">
    <property type="entry name" value="PROTEIN PHYLLO, CHLOROPLASTIC"/>
    <property type="match status" value="1"/>
</dbReference>
<dbReference type="UniPathway" id="UPA00079"/>
<dbReference type="InterPro" id="IPR022485">
    <property type="entry name" value="SHCHC_synthase_MenH"/>
</dbReference>
<feature type="domain" description="AB hydrolase-1" evidence="4">
    <location>
        <begin position="26"/>
        <end position="257"/>
    </location>
</feature>
<dbReference type="InterPro" id="IPR000073">
    <property type="entry name" value="AB_hydrolase_1"/>
</dbReference>
<evidence type="ECO:0000313" key="6">
    <source>
        <dbReference type="Proteomes" id="UP000051166"/>
    </source>
</evidence>
<gene>
    <name evidence="3" type="primary">menH</name>
    <name evidence="5" type="ORF">FD50_GL001773</name>
</gene>
<evidence type="ECO:0000256" key="1">
    <source>
        <dbReference type="ARBA" id="ARBA00022428"/>
    </source>
</evidence>
<dbReference type="EC" id="4.2.99.20" evidence="3"/>
<dbReference type="Proteomes" id="UP000051166">
    <property type="component" value="Unassembled WGS sequence"/>
</dbReference>
<dbReference type="AlphaFoldDB" id="A0A0R1UVJ6"/>
<comment type="similarity">
    <text evidence="3">Belongs to the AB hydrolase superfamily. MenH family.</text>
</comment>
<proteinExistence type="inferred from homology"/>
<keyword evidence="2 3" id="KW-0456">Lyase</keyword>
<dbReference type="PANTHER" id="PTHR42916">
    <property type="entry name" value="2-SUCCINYL-5-ENOLPYRUVYL-6-HYDROXY-3-CYCLOHEXENE-1-CARBOXYLATE SYNTHASE"/>
    <property type="match status" value="1"/>
</dbReference>
<dbReference type="PATRIC" id="fig|1423801.4.peg.1812"/>
<dbReference type="Gene3D" id="3.40.50.1820">
    <property type="entry name" value="alpha/beta hydrolase"/>
    <property type="match status" value="1"/>
</dbReference>
<protein>
    <recommendedName>
        <fullName evidence="3">Putative 2-succinyl-6-hydroxy-2,4-cyclohexadiene-1-carboxylate synthase</fullName>
        <shortName evidence="3">SHCHC synthase</shortName>
        <ecNumber evidence="3">4.2.99.20</ecNumber>
    </recommendedName>
</protein>
<comment type="catalytic activity">
    <reaction evidence="3">
        <text>5-enolpyruvoyl-6-hydroxy-2-succinyl-cyclohex-3-ene-1-carboxylate = (1R,6R)-6-hydroxy-2-succinyl-cyclohexa-2,4-diene-1-carboxylate + pyruvate</text>
        <dbReference type="Rhea" id="RHEA:25597"/>
        <dbReference type="ChEBI" id="CHEBI:15361"/>
        <dbReference type="ChEBI" id="CHEBI:58689"/>
        <dbReference type="ChEBI" id="CHEBI:58818"/>
        <dbReference type="EC" id="4.2.99.20"/>
    </reaction>
</comment>